<dbReference type="Proteomes" id="UP000199092">
    <property type="component" value="Chromosome I"/>
</dbReference>
<protein>
    <recommendedName>
        <fullName evidence="3">N-acetyltransferase domain-containing protein</fullName>
    </recommendedName>
</protein>
<dbReference type="InterPro" id="IPR016181">
    <property type="entry name" value="Acyl_CoA_acyltransferase"/>
</dbReference>
<dbReference type="AlphaFoldDB" id="A0A1H1XCT0"/>
<gene>
    <name evidence="1" type="ORF">SAMN04488543_2966</name>
</gene>
<dbReference type="OrthoDB" id="4546222at2"/>
<proteinExistence type="predicted"/>
<dbReference type="SUPFAM" id="SSF55729">
    <property type="entry name" value="Acyl-CoA N-acyltransferases (Nat)"/>
    <property type="match status" value="1"/>
</dbReference>
<accession>A0A1H1XCT0</accession>
<organism evidence="1 2">
    <name type="scientific">Friedmanniella luteola</name>
    <dbReference type="NCBI Taxonomy" id="546871"/>
    <lineage>
        <taxon>Bacteria</taxon>
        <taxon>Bacillati</taxon>
        <taxon>Actinomycetota</taxon>
        <taxon>Actinomycetes</taxon>
        <taxon>Propionibacteriales</taxon>
        <taxon>Nocardioidaceae</taxon>
        <taxon>Friedmanniella</taxon>
    </lineage>
</organism>
<sequence length="196" mass="22738">MKGLARADRTEDLGQHGQWRFTREYHVEPGMALAFYELYEAAFGPLRTRAMARQVLTEAEFATQMVDEAVIKYVAWDADDRPVGMCTMTRRLETVPWISPEYFADRYPEQWARDAVWYFGFVLTHPSQRHARFLEQMVEIGIRDPLADRAVCGYDMCAFNVDTLPLGQRLADAFERVTGHAPERADGQYYYTLDFT</sequence>
<evidence type="ECO:0008006" key="3">
    <source>
        <dbReference type="Google" id="ProtNLM"/>
    </source>
</evidence>
<name>A0A1H1XCT0_9ACTN</name>
<dbReference type="EMBL" id="LT629749">
    <property type="protein sequence ID" value="SDT07134.1"/>
    <property type="molecule type" value="Genomic_DNA"/>
</dbReference>
<reference evidence="1 2" key="1">
    <citation type="submission" date="2016-10" db="EMBL/GenBank/DDBJ databases">
        <authorList>
            <person name="de Groot N.N."/>
        </authorList>
    </citation>
    <scope>NUCLEOTIDE SEQUENCE [LARGE SCALE GENOMIC DNA]</scope>
    <source>
        <strain evidence="1 2">DSM 21741</strain>
    </source>
</reference>
<keyword evidence="2" id="KW-1185">Reference proteome</keyword>
<dbReference type="RefSeq" id="WP_091413833.1">
    <property type="nucleotide sequence ID" value="NZ_LT629749.1"/>
</dbReference>
<dbReference type="STRING" id="546871.SAMN04488543_2966"/>
<evidence type="ECO:0000313" key="2">
    <source>
        <dbReference type="Proteomes" id="UP000199092"/>
    </source>
</evidence>
<evidence type="ECO:0000313" key="1">
    <source>
        <dbReference type="EMBL" id="SDT07134.1"/>
    </source>
</evidence>